<gene>
    <name evidence="2" type="ORF">H9810_05015</name>
</gene>
<name>A0A9D2F2M3_9FIRM</name>
<reference evidence="2" key="2">
    <citation type="submission" date="2021-04" db="EMBL/GenBank/DDBJ databases">
        <authorList>
            <person name="Gilroy R."/>
        </authorList>
    </citation>
    <scope>NUCLEOTIDE SEQUENCE</scope>
    <source>
        <strain evidence="2">3436</strain>
    </source>
</reference>
<evidence type="ECO:0000256" key="1">
    <source>
        <dbReference type="SAM" id="Phobius"/>
    </source>
</evidence>
<keyword evidence="1" id="KW-1133">Transmembrane helix</keyword>
<evidence type="ECO:0008006" key="4">
    <source>
        <dbReference type="Google" id="ProtNLM"/>
    </source>
</evidence>
<accession>A0A9D2F2M3</accession>
<dbReference type="Proteomes" id="UP000824031">
    <property type="component" value="Unassembled WGS sequence"/>
</dbReference>
<dbReference type="EMBL" id="DXBO01000073">
    <property type="protein sequence ID" value="HIZ48060.1"/>
    <property type="molecule type" value="Genomic_DNA"/>
</dbReference>
<keyword evidence="1" id="KW-0472">Membrane</keyword>
<reference evidence="2" key="1">
    <citation type="journal article" date="2021" name="PeerJ">
        <title>Extensive microbial diversity within the chicken gut microbiome revealed by metagenomics and culture.</title>
        <authorList>
            <person name="Gilroy R."/>
            <person name="Ravi A."/>
            <person name="Getino M."/>
            <person name="Pursley I."/>
            <person name="Horton D.L."/>
            <person name="Alikhan N.F."/>
            <person name="Baker D."/>
            <person name="Gharbi K."/>
            <person name="Hall N."/>
            <person name="Watson M."/>
            <person name="Adriaenssens E.M."/>
            <person name="Foster-Nyarko E."/>
            <person name="Jarju S."/>
            <person name="Secka A."/>
            <person name="Antonio M."/>
            <person name="Oren A."/>
            <person name="Chaudhuri R.R."/>
            <person name="La Ragione R."/>
            <person name="Hildebrand F."/>
            <person name="Pallen M.J."/>
        </authorList>
    </citation>
    <scope>NUCLEOTIDE SEQUENCE</scope>
    <source>
        <strain evidence="2">3436</strain>
    </source>
</reference>
<protein>
    <recommendedName>
        <fullName evidence="4">DUF308 domain-containing protein</fullName>
    </recommendedName>
</protein>
<feature type="transmembrane region" description="Helical" evidence="1">
    <location>
        <begin position="85"/>
        <end position="108"/>
    </location>
</feature>
<sequence length="319" mass="35639">MDENKTTATPETPVTPPAPKKVRRVGRLACALLLIAGGVLLLVQQFVPDFNLLNIMRFTPVLLILLGVELLVYTAKPDVKVKFDWLSVLGSGLVLCIVGGASLVPLVWRYVNPARDYARNNYASQLQDQAYQALNADTDLKARINGLYVSVYFNHMEDGDYTLQDEDSVSVHVELAPYIYTDVQAFTQDCYRITQLLQQSGIPADQYQFDSSNTSNATGDRYSLGFLSSFFEGLSEEQLAQRVYSTYEFEGNVYDTQAERDNAAKAELRERVIARYQNDHEDAYPSEDYINEQVEKEFALLFPAAVPTEAPAATPETAA</sequence>
<keyword evidence="1" id="KW-0812">Transmembrane</keyword>
<feature type="transmembrane region" description="Helical" evidence="1">
    <location>
        <begin position="25"/>
        <end position="43"/>
    </location>
</feature>
<dbReference type="AlphaFoldDB" id="A0A9D2F2M3"/>
<evidence type="ECO:0000313" key="2">
    <source>
        <dbReference type="EMBL" id="HIZ48060.1"/>
    </source>
</evidence>
<evidence type="ECO:0000313" key="3">
    <source>
        <dbReference type="Proteomes" id="UP000824031"/>
    </source>
</evidence>
<proteinExistence type="predicted"/>
<organism evidence="2 3">
    <name type="scientific">Candidatus Gemmiger excrementavium</name>
    <dbReference type="NCBI Taxonomy" id="2838608"/>
    <lineage>
        <taxon>Bacteria</taxon>
        <taxon>Bacillati</taxon>
        <taxon>Bacillota</taxon>
        <taxon>Clostridia</taxon>
        <taxon>Eubacteriales</taxon>
        <taxon>Gemmiger</taxon>
    </lineage>
</organism>
<comment type="caution">
    <text evidence="2">The sequence shown here is derived from an EMBL/GenBank/DDBJ whole genome shotgun (WGS) entry which is preliminary data.</text>
</comment>
<feature type="transmembrane region" description="Helical" evidence="1">
    <location>
        <begin position="55"/>
        <end position="73"/>
    </location>
</feature>